<keyword evidence="1" id="KW-0479">Metal-binding</keyword>
<reference evidence="4 5" key="1">
    <citation type="journal article" date="2018" name="Front. Microbiol.">
        <title>Genome-Wide Analysis of Corynespora cassiicola Leaf Fall Disease Putative Effectors.</title>
        <authorList>
            <person name="Lopez D."/>
            <person name="Ribeiro S."/>
            <person name="Label P."/>
            <person name="Fumanal B."/>
            <person name="Venisse J.S."/>
            <person name="Kohler A."/>
            <person name="de Oliveira R.R."/>
            <person name="Labutti K."/>
            <person name="Lipzen A."/>
            <person name="Lail K."/>
            <person name="Bauer D."/>
            <person name="Ohm R.A."/>
            <person name="Barry K.W."/>
            <person name="Spatafora J."/>
            <person name="Grigoriev I.V."/>
            <person name="Martin F.M."/>
            <person name="Pujade-Renaud V."/>
        </authorList>
    </citation>
    <scope>NUCLEOTIDE SEQUENCE [LARGE SCALE GENOMIC DNA]</scope>
    <source>
        <strain evidence="4 5">Philippines</strain>
    </source>
</reference>
<accession>A0A2T2N4I6</accession>
<feature type="region of interest" description="Disordered" evidence="2">
    <location>
        <begin position="20"/>
        <end position="56"/>
    </location>
</feature>
<evidence type="ECO:0000256" key="2">
    <source>
        <dbReference type="SAM" id="MobiDB-lite"/>
    </source>
</evidence>
<sequence length="462" mass="50316">MSAEALSKLSLVDTMVTTRAGAARARTAPAQTPQHASTPSPSHSPTSTAASSPTPSLIESAQGLTYNLSPFDDDVRRRAKRGLMDDNDIEMKYCKTSPTDPSEYLFYVDDDITVAIGGERSKPKCSCGLNEGGKACKHIFWMLDHLATGAPGDIKSQTLQLARDGSSLQNIPPAKMIGEMGMENVARGLAWPLQDGLPEEENDVVDEIAEILSVFEPSDALPAEFKKPESPTLSERAYKYHEFKEIITQHALRNPGLFIRLQSVITLSFRGHVFFEKISGRVARAFKALENYIANGPTNAPFEAHDVVSCASKLKALVQSIADYYDQHDEDEPDTKNVANRAAGALISILDGVANRNFDAYANITWGAIPPADYRDANLFTHLICKPDVGGKLFVLDVLQSLPQDDVLRGHGEDIHNLGDKLAKPFVPAEYLNTFRSISQGNRKRAASEVGGGSAKRPTMES</sequence>
<keyword evidence="1" id="KW-0862">Zinc</keyword>
<dbReference type="AlphaFoldDB" id="A0A2T2N4I6"/>
<keyword evidence="5" id="KW-1185">Reference proteome</keyword>
<organism evidence="4 5">
    <name type="scientific">Corynespora cassiicola Philippines</name>
    <dbReference type="NCBI Taxonomy" id="1448308"/>
    <lineage>
        <taxon>Eukaryota</taxon>
        <taxon>Fungi</taxon>
        <taxon>Dikarya</taxon>
        <taxon>Ascomycota</taxon>
        <taxon>Pezizomycotina</taxon>
        <taxon>Dothideomycetes</taxon>
        <taxon>Pleosporomycetidae</taxon>
        <taxon>Pleosporales</taxon>
        <taxon>Corynesporascaceae</taxon>
        <taxon>Corynespora</taxon>
    </lineage>
</organism>
<dbReference type="PROSITE" id="PS50966">
    <property type="entry name" value="ZF_SWIM"/>
    <property type="match status" value="1"/>
</dbReference>
<dbReference type="EMBL" id="KZ678149">
    <property type="protein sequence ID" value="PSN60365.1"/>
    <property type="molecule type" value="Genomic_DNA"/>
</dbReference>
<dbReference type="Proteomes" id="UP000240883">
    <property type="component" value="Unassembled WGS sequence"/>
</dbReference>
<feature type="region of interest" description="Disordered" evidence="2">
    <location>
        <begin position="443"/>
        <end position="462"/>
    </location>
</feature>
<evidence type="ECO:0000256" key="1">
    <source>
        <dbReference type="PROSITE-ProRule" id="PRU00325"/>
    </source>
</evidence>
<dbReference type="GO" id="GO:0008270">
    <property type="term" value="F:zinc ion binding"/>
    <property type="evidence" value="ECO:0007669"/>
    <property type="project" value="UniProtKB-KW"/>
</dbReference>
<dbReference type="InterPro" id="IPR007527">
    <property type="entry name" value="Znf_SWIM"/>
</dbReference>
<name>A0A2T2N4I6_CORCC</name>
<dbReference type="STRING" id="1448308.A0A2T2N4I6"/>
<proteinExistence type="predicted"/>
<protein>
    <recommendedName>
        <fullName evidence="3">SWIM-type domain-containing protein</fullName>
    </recommendedName>
</protein>
<evidence type="ECO:0000313" key="5">
    <source>
        <dbReference type="Proteomes" id="UP000240883"/>
    </source>
</evidence>
<gene>
    <name evidence="4" type="ORF">BS50DRAFT_640119</name>
</gene>
<evidence type="ECO:0000259" key="3">
    <source>
        <dbReference type="PROSITE" id="PS50966"/>
    </source>
</evidence>
<evidence type="ECO:0000313" key="4">
    <source>
        <dbReference type="EMBL" id="PSN60365.1"/>
    </source>
</evidence>
<dbReference type="OrthoDB" id="5387895at2759"/>
<keyword evidence="1" id="KW-0863">Zinc-finger</keyword>
<feature type="domain" description="SWIM-type" evidence="3">
    <location>
        <begin position="112"/>
        <end position="147"/>
    </location>
</feature>